<dbReference type="GO" id="GO:0071949">
    <property type="term" value="F:FAD binding"/>
    <property type="evidence" value="ECO:0007669"/>
    <property type="project" value="InterPro"/>
</dbReference>
<dbReference type="NCBIfam" id="TIGR01988">
    <property type="entry name" value="Ubi-OHases"/>
    <property type="match status" value="1"/>
</dbReference>
<feature type="domain" description="FAD-binding" evidence="13">
    <location>
        <begin position="322"/>
        <end position="366"/>
    </location>
</feature>
<evidence type="ECO:0000256" key="2">
    <source>
        <dbReference type="ARBA" id="ARBA00005349"/>
    </source>
</evidence>
<dbReference type="SUPFAM" id="SSF51905">
    <property type="entry name" value="FAD/NAD(P)-binding domain"/>
    <property type="match status" value="1"/>
</dbReference>
<proteinExistence type="inferred from homology"/>
<keyword evidence="8 12" id="KW-0560">Oxidoreductase</keyword>
<dbReference type="InterPro" id="IPR018168">
    <property type="entry name" value="Ubi_Hdrlase_CS"/>
</dbReference>
<dbReference type="PROSITE" id="PS01304">
    <property type="entry name" value="UBIH"/>
    <property type="match status" value="1"/>
</dbReference>
<dbReference type="InterPro" id="IPR002938">
    <property type="entry name" value="FAD-bd"/>
</dbReference>
<dbReference type="PANTHER" id="PTHR43876">
    <property type="entry name" value="UBIQUINONE BIOSYNTHESIS MONOOXYGENASE COQ6, MITOCHONDRIAL"/>
    <property type="match status" value="1"/>
</dbReference>
<dbReference type="InterPro" id="IPR036188">
    <property type="entry name" value="FAD/NAD-bd_sf"/>
</dbReference>
<dbReference type="Pfam" id="PF01494">
    <property type="entry name" value="FAD_binding_3"/>
    <property type="match status" value="2"/>
</dbReference>
<keyword evidence="10 12" id="KW-0496">Mitochondrion</keyword>
<evidence type="ECO:0000256" key="6">
    <source>
        <dbReference type="ARBA" id="ARBA00022827"/>
    </source>
</evidence>
<comment type="catalytic activity">
    <reaction evidence="12">
        <text>a 2-methoxy-6-(all-trans-polyprenyl)phenol + 2 reduced [2Fe-2S]-[ferredoxin] + O2 + 2 H(+) = a 2-methoxy-6-(all-trans-polyprenyl)benzene-1,4-diol + 2 oxidized [2Fe-2S]-[ferredoxin] + H2O</text>
        <dbReference type="Rhea" id="RHEA:81183"/>
        <dbReference type="Rhea" id="RHEA-COMP:9551"/>
        <dbReference type="Rhea" id="RHEA-COMP:10000"/>
        <dbReference type="Rhea" id="RHEA-COMP:10001"/>
        <dbReference type="Rhea" id="RHEA-COMP:10858"/>
        <dbReference type="ChEBI" id="CHEBI:15377"/>
        <dbReference type="ChEBI" id="CHEBI:15378"/>
        <dbReference type="ChEBI" id="CHEBI:15379"/>
        <dbReference type="ChEBI" id="CHEBI:33737"/>
        <dbReference type="ChEBI" id="CHEBI:33738"/>
        <dbReference type="ChEBI" id="CHEBI:62731"/>
        <dbReference type="ChEBI" id="CHEBI:84166"/>
        <dbReference type="EC" id="1.14.15.46"/>
    </reaction>
</comment>
<name>A0A8I6SQD2_CIMLE</name>
<dbReference type="GO" id="GO:0031314">
    <property type="term" value="C:extrinsic component of mitochondrial inner membrane"/>
    <property type="evidence" value="ECO:0007669"/>
    <property type="project" value="UniProtKB-UniRule"/>
</dbReference>
<organism evidence="14 15">
    <name type="scientific">Cimex lectularius</name>
    <name type="common">Bed bug</name>
    <name type="synonym">Acanthia lectularia</name>
    <dbReference type="NCBI Taxonomy" id="79782"/>
    <lineage>
        <taxon>Eukaryota</taxon>
        <taxon>Metazoa</taxon>
        <taxon>Ecdysozoa</taxon>
        <taxon>Arthropoda</taxon>
        <taxon>Hexapoda</taxon>
        <taxon>Insecta</taxon>
        <taxon>Pterygota</taxon>
        <taxon>Neoptera</taxon>
        <taxon>Paraneoptera</taxon>
        <taxon>Hemiptera</taxon>
        <taxon>Heteroptera</taxon>
        <taxon>Panheteroptera</taxon>
        <taxon>Cimicomorpha</taxon>
        <taxon>Cimicidae</taxon>
        <taxon>Cimex</taxon>
    </lineage>
</organism>
<dbReference type="GO" id="GO:0016712">
    <property type="term" value="F:oxidoreductase activity, acting on paired donors, with incorporation or reduction of molecular oxygen, reduced flavin or flavoprotein as one donor, and incorporation of one atom of oxygen"/>
    <property type="evidence" value="ECO:0007669"/>
    <property type="project" value="UniProtKB-UniRule"/>
</dbReference>
<protein>
    <recommendedName>
        <fullName evidence="12">Ubiquinone biosynthesis monooxygenase COQ6, mitochondrial</fullName>
        <ecNumber evidence="12">1.14.15.45</ecNumber>
    </recommendedName>
    <alternativeName>
        <fullName evidence="12">2-methoxy-6-polyprenolphenol 4-hydroxylase</fullName>
        <ecNumber evidence="12">1.14.15.46</ecNumber>
    </alternativeName>
</protein>
<keyword evidence="3 12" id="KW-0285">Flavoprotein</keyword>
<keyword evidence="5 12" id="KW-0999">Mitochondrion inner membrane</keyword>
<keyword evidence="4 12" id="KW-0831">Ubiquinone biosynthesis</keyword>
<keyword evidence="7" id="KW-0809">Transit peptide</keyword>
<dbReference type="EC" id="1.14.15.45" evidence="12"/>
<dbReference type="OrthoDB" id="683240at2759"/>
<dbReference type="UniPathway" id="UPA00232"/>
<dbReference type="GO" id="GO:0120538">
    <property type="term" value="F:2-methoxy-6-polyprenolphenol 4-hydroxylase activity"/>
    <property type="evidence" value="ECO:0007669"/>
    <property type="project" value="UniProtKB-EC"/>
</dbReference>
<dbReference type="FunFam" id="3.50.50.60:FF:000086">
    <property type="entry name" value="Ubiquinone biosynthesis monooxygenase COQ6, mitochondrial"/>
    <property type="match status" value="1"/>
</dbReference>
<evidence type="ECO:0000256" key="11">
    <source>
        <dbReference type="ARBA" id="ARBA00023136"/>
    </source>
</evidence>
<gene>
    <name evidence="12" type="primary">coq6</name>
</gene>
<keyword evidence="11 12" id="KW-0472">Membrane</keyword>
<keyword evidence="9 12" id="KW-0503">Monooxygenase</keyword>
<comment type="catalytic activity">
    <reaction evidence="12">
        <text>a 4-hydroxy-3-(all-trans-polyprenyl)benzoate + 2 reduced [2Fe-2S]-[ferredoxin] + O2 + 2 H(+) = a 3,4-dihydroxy-5-(all-trans-polyprenyl)benzoate + 2 oxidized [2Fe-2S]-[ferredoxin] + H2O</text>
        <dbReference type="Rhea" id="RHEA:81195"/>
        <dbReference type="Rhea" id="RHEA-COMP:9514"/>
        <dbReference type="Rhea" id="RHEA-COMP:10000"/>
        <dbReference type="Rhea" id="RHEA-COMP:10001"/>
        <dbReference type="Rhea" id="RHEA-COMP:10930"/>
        <dbReference type="ChEBI" id="CHEBI:15377"/>
        <dbReference type="ChEBI" id="CHEBI:15378"/>
        <dbReference type="ChEBI" id="CHEBI:15379"/>
        <dbReference type="ChEBI" id="CHEBI:33737"/>
        <dbReference type="ChEBI" id="CHEBI:33738"/>
        <dbReference type="ChEBI" id="CHEBI:64694"/>
        <dbReference type="ChEBI" id="CHEBI:78396"/>
        <dbReference type="EC" id="1.14.15.45"/>
    </reaction>
</comment>
<dbReference type="Gene3D" id="3.50.50.60">
    <property type="entry name" value="FAD/NAD(P)-binding domain"/>
    <property type="match status" value="2"/>
</dbReference>
<evidence type="ECO:0000256" key="3">
    <source>
        <dbReference type="ARBA" id="ARBA00022630"/>
    </source>
</evidence>
<evidence type="ECO:0000256" key="9">
    <source>
        <dbReference type="ARBA" id="ARBA00023033"/>
    </source>
</evidence>
<dbReference type="GO" id="GO:0106364">
    <property type="term" value="F:4-hydroxy-3-all-trans-polyprenylbenzoate oxygenase activity"/>
    <property type="evidence" value="ECO:0007669"/>
    <property type="project" value="UniProtKB-EC"/>
</dbReference>
<dbReference type="InterPro" id="IPR051205">
    <property type="entry name" value="UbiH/COQ6_monooxygenase"/>
</dbReference>
<comment type="subcellular location">
    <subcellularLocation>
        <location evidence="12">Mitochondrion inner membrane</location>
        <topology evidence="12">Peripheral membrane protein</topology>
        <orientation evidence="12">Matrix side</orientation>
    </subcellularLocation>
</comment>
<evidence type="ECO:0000256" key="5">
    <source>
        <dbReference type="ARBA" id="ARBA00022792"/>
    </source>
</evidence>
<dbReference type="PRINTS" id="PR00420">
    <property type="entry name" value="RNGMNOXGNASE"/>
</dbReference>
<dbReference type="HAMAP" id="MF_03193">
    <property type="entry name" value="COQ6_monooxygenase"/>
    <property type="match status" value="1"/>
</dbReference>
<comment type="pathway">
    <text evidence="12">Cofactor biosynthesis; ubiquinone biosynthesis.</text>
</comment>
<reference evidence="14" key="1">
    <citation type="submission" date="2022-01" db="UniProtKB">
        <authorList>
            <consortium name="EnsemblMetazoa"/>
        </authorList>
    </citation>
    <scope>IDENTIFICATION</scope>
</reference>
<evidence type="ECO:0000256" key="1">
    <source>
        <dbReference type="ARBA" id="ARBA00001974"/>
    </source>
</evidence>
<comment type="cofactor">
    <cofactor evidence="1 12">
        <name>FAD</name>
        <dbReference type="ChEBI" id="CHEBI:57692"/>
    </cofactor>
</comment>
<evidence type="ECO:0000256" key="8">
    <source>
        <dbReference type="ARBA" id="ARBA00023002"/>
    </source>
</evidence>
<dbReference type="InterPro" id="IPR010971">
    <property type="entry name" value="UbiH/COQ6"/>
</dbReference>
<sequence>MKKYATSPKRLYDVIIAGGGMIGSTMACSLGKNPAFNHLKIGLIEAAPKRKYNLQDVPLNRVSSLNPTTKDLLSRLGIWQHIRRSCKVNNMKVWGSYSNDSINFAGSEQEVLAYIVENDEIIHAITKELNKLNNVDVIYDAKIKTVDLNSKERPTMPRLILEDDENYLCKLLVGADGPTSKVRQAMNVNQLRWNYNQCGVVATLQIQNEPKNNTSFQRFLPHGPIALLPLDEDHSSLVWSTTPEKAKSLLQIPPDVFVDAVNDAFNKEPIKNSTIDSLNSLACNLVKILPVSKNYYKSELPKIYNVIESSRALFPLGFAHSSEYTVHNVVIIGDAAHKIHPLAGQGVNLGFRDILILTDVLSKGLQEGRPLGDTQDLRIYEGQSQKSNVPVMAAVDFIHHVYTSNKELVQAFGNFGFRVAEIPGIKSLMKNFAS</sequence>
<dbReference type="EC" id="1.14.15.46" evidence="12"/>
<evidence type="ECO:0000256" key="12">
    <source>
        <dbReference type="HAMAP-Rule" id="MF_03193"/>
    </source>
</evidence>
<evidence type="ECO:0000259" key="13">
    <source>
        <dbReference type="Pfam" id="PF01494"/>
    </source>
</evidence>
<comment type="similarity">
    <text evidence="2 12">Belongs to the UbiH/COQ6 family.</text>
</comment>
<comment type="function">
    <text evidence="12">FAD-dependent monooxygenase required for two non-consecutive steps during ubiquinone biosynthesis. Required for the C5-ring hydroxylation during ubiquinone biosynthesis by catalyzing the hydroxylation of 4-hydroxy-3-(all-trans-polyprenyl)benzoic acid to 3,4-dihydroxy-5-(all-trans-polyprenyl)benzoic acid. Also acts downstream of coq4, for the C1-hydroxylation during ubiquinone biosynthesis by catalyzing the hydroxylation of 2-methoxy-6-(all-trans-polyprenyl)phenol to 2-methoxy-6-(all-trans-polyprenyl)benzene-1,4-diol. The electrons required for the hydroxylation reaction are funneled indirectly to coq6 from NADPH via a ferredoxin/ferredoxin reductase system.</text>
</comment>
<dbReference type="Proteomes" id="UP000494040">
    <property type="component" value="Unassembled WGS sequence"/>
</dbReference>
<dbReference type="PANTHER" id="PTHR43876:SF7">
    <property type="entry name" value="UBIQUINONE BIOSYNTHESIS MONOOXYGENASE COQ6, MITOCHONDRIAL"/>
    <property type="match status" value="1"/>
</dbReference>
<evidence type="ECO:0000256" key="10">
    <source>
        <dbReference type="ARBA" id="ARBA00023128"/>
    </source>
</evidence>
<accession>A0A8I6SQD2</accession>
<evidence type="ECO:0000256" key="7">
    <source>
        <dbReference type="ARBA" id="ARBA00022946"/>
    </source>
</evidence>
<feature type="domain" description="FAD-binding" evidence="13">
    <location>
        <begin position="12"/>
        <end position="271"/>
    </location>
</feature>
<dbReference type="AlphaFoldDB" id="A0A8I6SQD2"/>
<evidence type="ECO:0000313" key="15">
    <source>
        <dbReference type="Proteomes" id="UP000494040"/>
    </source>
</evidence>
<evidence type="ECO:0000313" key="14">
    <source>
        <dbReference type="EnsemblMetazoa" id="XP_024085964.1"/>
    </source>
</evidence>
<comment type="subunit">
    <text evidence="12">Component of a multi-subunit COQ enzyme complex.</text>
</comment>
<keyword evidence="6 12" id="KW-0274">FAD</keyword>
<dbReference type="OMA" id="VKQMQVW"/>
<dbReference type="InterPro" id="IPR000689">
    <property type="entry name" value="UbQ_mOase_COQ6"/>
</dbReference>
<dbReference type="EnsemblMetazoa" id="XM_024230196.1">
    <property type="protein sequence ID" value="XP_024085964.1"/>
    <property type="gene ID" value="LOC106661011"/>
</dbReference>
<dbReference type="PROSITE" id="PS51257">
    <property type="entry name" value="PROKAR_LIPOPROTEIN"/>
    <property type="match status" value="1"/>
</dbReference>
<evidence type="ECO:0000256" key="4">
    <source>
        <dbReference type="ARBA" id="ARBA00022688"/>
    </source>
</evidence>
<keyword evidence="15" id="KW-1185">Reference proteome</keyword>